<dbReference type="RefSeq" id="XP_022838798.1">
    <property type="nucleotide sequence ID" value="XM_022984539.1"/>
</dbReference>
<dbReference type="PANTHER" id="PTHR37201">
    <property type="entry name" value="WD REPEAT PROTEIN"/>
    <property type="match status" value="1"/>
</dbReference>
<dbReference type="AlphaFoldDB" id="A0A090M0C4"/>
<reference evidence="1 2" key="2">
    <citation type="journal article" date="2014" name="BMC Genomics">
        <title>An improved genome of the model marine alga Ostreococcus tauri unfolds by assessing Illumina de novo assemblies.</title>
        <authorList>
            <person name="Blanc-Mathieu R."/>
            <person name="Verhelst B."/>
            <person name="Derelle E."/>
            <person name="Rombauts S."/>
            <person name="Bouget F.Y."/>
            <person name="Carre I."/>
            <person name="Chateau A."/>
            <person name="Eyre-Walker A."/>
            <person name="Grimsley N."/>
            <person name="Moreau H."/>
            <person name="Piegu B."/>
            <person name="Rivals E."/>
            <person name="Schackwitz W."/>
            <person name="Van de Peer Y."/>
            <person name="Piganeau G."/>
        </authorList>
    </citation>
    <scope>NUCLEOTIDE SEQUENCE [LARGE SCALE GENOMIC DNA]</scope>
    <source>
        <strain evidence="2">OTTH 0595 / CCAP 157/2 / RCC745</strain>
    </source>
</reference>
<keyword evidence="2" id="KW-1185">Reference proteome</keyword>
<accession>A0A090M0C4</accession>
<evidence type="ECO:0000313" key="1">
    <source>
        <dbReference type="EMBL" id="CEF97631.1"/>
    </source>
</evidence>
<dbReference type="GeneID" id="9834197"/>
<organism evidence="1 2">
    <name type="scientific">Ostreococcus tauri</name>
    <name type="common">Marine green alga</name>
    <dbReference type="NCBI Taxonomy" id="70448"/>
    <lineage>
        <taxon>Eukaryota</taxon>
        <taxon>Viridiplantae</taxon>
        <taxon>Chlorophyta</taxon>
        <taxon>Mamiellophyceae</taxon>
        <taxon>Mamiellales</taxon>
        <taxon>Bathycoccaceae</taxon>
        <taxon>Ostreococcus</taxon>
    </lineage>
</organism>
<reference evidence="2" key="1">
    <citation type="journal article" date="2006" name="Proc. Natl. Acad. Sci. U.S.A.">
        <title>Genome analysis of the smallest free-living eukaryote Ostreococcus tauri unveils many unique features.</title>
        <authorList>
            <person name="Derelle E."/>
            <person name="Ferraz C."/>
            <person name="Rombauts S."/>
            <person name="Rouze P."/>
            <person name="Worden A.Z."/>
            <person name="Robbens S."/>
            <person name="Partensky F."/>
            <person name="Degroeve S."/>
            <person name="Echeynie S."/>
            <person name="Cooke R."/>
            <person name="Saeys Y."/>
            <person name="Wuyts J."/>
            <person name="Jabbari K."/>
            <person name="Bowler C."/>
            <person name="Panaud O."/>
            <person name="Piegu B."/>
            <person name="Ball S.G."/>
            <person name="Ral J.-P."/>
            <person name="Bouget F.-Y."/>
            <person name="Piganeau G."/>
            <person name="De Baets B."/>
            <person name="Picard A."/>
            <person name="Delseny M."/>
            <person name="Demaille J."/>
            <person name="Van de Peer Y."/>
            <person name="Moreau H."/>
        </authorList>
    </citation>
    <scope>NUCLEOTIDE SEQUENCE [LARGE SCALE GENOMIC DNA]</scope>
    <source>
        <strain evidence="2">OTTH 0595 / CCAP 157/2 / RCC745</strain>
    </source>
</reference>
<dbReference type="EMBL" id="CAID01000004">
    <property type="protein sequence ID" value="CEF97631.1"/>
    <property type="molecule type" value="Genomic_DNA"/>
</dbReference>
<dbReference type="KEGG" id="ota:OT_ostta04g03180"/>
<sequence>MATTRTTTARARARDADVGGEMFDDGDAREDETYAAGRLAAMVNAYGDAALTSASGTSMATYVRDGVAELSWRGRMMFMDRLSSQGIENAWTIAGEGYELTRRERAAFAGSTSEEDFHVVNEIIGDGIEDGEAVVFEGKVGRLPGSFLNRFSKAFYVEEDDDPLRSEPAVKLFGRASIKKGPLDALLPLYFASNDIGDDAVFIPGTDERADVSLDYRNVPVLPSKRPSAARAGGVSWPAPRLALFPFDSLVDYLRPLAPGVLVGRGYRFTTGSSKRFLDFILVRRDRE</sequence>
<dbReference type="Proteomes" id="UP000009170">
    <property type="component" value="Unassembled WGS sequence"/>
</dbReference>
<protein>
    <submittedName>
        <fullName evidence="1">Unnamed product</fullName>
    </submittedName>
</protein>
<gene>
    <name evidence="1" type="ORF">OT_ostta04g03180</name>
</gene>
<comment type="caution">
    <text evidence="1">The sequence shown here is derived from an EMBL/GenBank/DDBJ whole genome shotgun (WGS) entry which is preliminary data.</text>
</comment>
<name>A0A090M0C4_OSTTA</name>
<proteinExistence type="predicted"/>
<dbReference type="PANTHER" id="PTHR37201:SF1">
    <property type="entry name" value="WD REPEAT PROTEIN"/>
    <property type="match status" value="1"/>
</dbReference>
<dbReference type="InParanoid" id="A0A090M0C4"/>
<evidence type="ECO:0000313" key="2">
    <source>
        <dbReference type="Proteomes" id="UP000009170"/>
    </source>
</evidence>
<dbReference type="OrthoDB" id="505263at2759"/>